<evidence type="ECO:0000313" key="9">
    <source>
        <dbReference type="EMBL" id="KAK2561089.1"/>
    </source>
</evidence>
<evidence type="ECO:0000256" key="4">
    <source>
        <dbReference type="ARBA" id="ARBA00022679"/>
    </source>
</evidence>
<evidence type="ECO:0000259" key="8">
    <source>
        <dbReference type="PROSITE" id="PS50237"/>
    </source>
</evidence>
<comment type="catalytic activity">
    <reaction evidence="1">
        <text>S-ubiquitinyl-[E2 ubiquitin-conjugating enzyme]-L-cysteine + [acceptor protein]-L-lysine = [E2 ubiquitin-conjugating enzyme]-L-cysteine + N(6)-ubiquitinyl-[acceptor protein]-L-lysine.</text>
        <dbReference type="EC" id="2.3.2.26"/>
    </reaction>
</comment>
<evidence type="ECO:0000256" key="2">
    <source>
        <dbReference type="ARBA" id="ARBA00004906"/>
    </source>
</evidence>
<evidence type="ECO:0000256" key="5">
    <source>
        <dbReference type="ARBA" id="ARBA00022786"/>
    </source>
</evidence>
<dbReference type="EC" id="2.3.2.26" evidence="3"/>
<reference evidence="9" key="1">
    <citation type="journal article" date="2023" name="G3 (Bethesda)">
        <title>Whole genome assembly and annotation of the endangered Caribbean coral Acropora cervicornis.</title>
        <authorList>
            <person name="Selwyn J.D."/>
            <person name="Vollmer S.V."/>
        </authorList>
    </citation>
    <scope>NUCLEOTIDE SEQUENCE</scope>
    <source>
        <strain evidence="9">K2</strain>
    </source>
</reference>
<organism evidence="9 10">
    <name type="scientific">Acropora cervicornis</name>
    <name type="common">Staghorn coral</name>
    <dbReference type="NCBI Taxonomy" id="6130"/>
    <lineage>
        <taxon>Eukaryota</taxon>
        <taxon>Metazoa</taxon>
        <taxon>Cnidaria</taxon>
        <taxon>Anthozoa</taxon>
        <taxon>Hexacorallia</taxon>
        <taxon>Scleractinia</taxon>
        <taxon>Astrocoeniina</taxon>
        <taxon>Acroporidae</taxon>
        <taxon>Acropora</taxon>
    </lineage>
</organism>
<dbReference type="SUPFAM" id="SSF56204">
    <property type="entry name" value="Hect, E3 ligase catalytic domain"/>
    <property type="match status" value="1"/>
</dbReference>
<dbReference type="GO" id="GO:0061630">
    <property type="term" value="F:ubiquitin protein ligase activity"/>
    <property type="evidence" value="ECO:0007669"/>
    <property type="project" value="UniProtKB-EC"/>
</dbReference>
<dbReference type="InterPro" id="IPR000569">
    <property type="entry name" value="HECT_dom"/>
</dbReference>
<comment type="pathway">
    <text evidence="2">Protein modification; protein ubiquitination.</text>
</comment>
<dbReference type="PROSITE" id="PS50237">
    <property type="entry name" value="HECT"/>
    <property type="match status" value="1"/>
</dbReference>
<proteinExistence type="predicted"/>
<evidence type="ECO:0000256" key="6">
    <source>
        <dbReference type="PROSITE-ProRule" id="PRU00104"/>
    </source>
</evidence>
<keyword evidence="4" id="KW-0808">Transferase</keyword>
<evidence type="ECO:0000256" key="1">
    <source>
        <dbReference type="ARBA" id="ARBA00000885"/>
    </source>
</evidence>
<comment type="caution">
    <text evidence="9">The sequence shown here is derived from an EMBL/GenBank/DDBJ whole genome shotgun (WGS) entry which is preliminary data.</text>
</comment>
<evidence type="ECO:0000256" key="7">
    <source>
        <dbReference type="SAM" id="MobiDB-lite"/>
    </source>
</evidence>
<sequence length="642" mass="72197">MAASSDSVHLIQSVAQTAIDSINKLVCLVEQRGAPNPEAAQSRRSSIEPETSADSTTAIRSVNALDELRRRFPTRSRRGGPFRVRDQRTGRYERSSASFPYTSTSVRRSVGRPLASDIVSKDVIIVEIGREKIPTGSEKPQLESSGRIVTGFDINRKWDSETLHNELSKLLIGRMEGMHFEIVKNCSGTLLRPNLPRGKEIDSKLLLKSIAPSGCLYLRLLEELPSMLDPTDRQFEVSVFASDKEKSAAIQPSDVPIAREKIVIDLTHPTPFSASCVNNSPYSTDENEGSSFNETNKHPFDINAIISEAKAQGLTDPAEVLKFLQKMILTGRALEVESSDETIDGETNYITVDRERILETTFSELQYITNFRVTFQVDFMGEECVDNGGPRREWIRLMNQAIKEKYFDHGLRQLLAQDYFYVGIMIAVALLQNGQLPVFVEESILQQVVSSQQRSDPCVYQVQRGLEELGLHSALQQLPMLVHVLRPQALHKMNVPFLLQIFKPKFSEEGSNALKYEKEVYQLFVKYVREVAASRRVCGETTLDLSHILQFATASAEEPVLGFKLAPSLEFVHPREVNEVTSQPGASEEQQPLIKHDFLPSAHTCTNVLQLPRPTDYIAMPPMERLYTLYDLAFSQPFFGKK</sequence>
<dbReference type="Pfam" id="PF00632">
    <property type="entry name" value="HECT"/>
    <property type="match status" value="1"/>
</dbReference>
<reference evidence="9" key="2">
    <citation type="journal article" date="2023" name="Science">
        <title>Genomic signatures of disease resistance in endangered staghorn corals.</title>
        <authorList>
            <person name="Vollmer S.V."/>
            <person name="Selwyn J.D."/>
            <person name="Despard B.A."/>
            <person name="Roesel C.L."/>
        </authorList>
    </citation>
    <scope>NUCLEOTIDE SEQUENCE</scope>
    <source>
        <strain evidence="9">K2</strain>
    </source>
</reference>
<feature type="active site" description="Glycyl thioester intermediate" evidence="6">
    <location>
        <position position="605"/>
    </location>
</feature>
<name>A0AAD9QGW4_ACRCE</name>
<dbReference type="GO" id="GO:0006511">
    <property type="term" value="P:ubiquitin-dependent protein catabolic process"/>
    <property type="evidence" value="ECO:0007669"/>
    <property type="project" value="TreeGrafter"/>
</dbReference>
<dbReference type="GO" id="GO:0000209">
    <property type="term" value="P:protein polyubiquitination"/>
    <property type="evidence" value="ECO:0007669"/>
    <property type="project" value="TreeGrafter"/>
</dbReference>
<dbReference type="Gene3D" id="3.30.2410.10">
    <property type="entry name" value="Hect, E3 ligase catalytic domain"/>
    <property type="match status" value="1"/>
</dbReference>
<evidence type="ECO:0000313" key="10">
    <source>
        <dbReference type="Proteomes" id="UP001249851"/>
    </source>
</evidence>
<dbReference type="Gene3D" id="3.90.1750.10">
    <property type="entry name" value="Hect, E3 ligase catalytic domains"/>
    <property type="match status" value="1"/>
</dbReference>
<dbReference type="GO" id="GO:0005737">
    <property type="term" value="C:cytoplasm"/>
    <property type="evidence" value="ECO:0007669"/>
    <property type="project" value="TreeGrafter"/>
</dbReference>
<dbReference type="PANTHER" id="PTHR11254:SF67">
    <property type="entry name" value="E3 UBIQUITIN-PROTEIN LIGASE HUWE1"/>
    <property type="match status" value="1"/>
</dbReference>
<feature type="domain" description="HECT" evidence="8">
    <location>
        <begin position="548"/>
        <end position="612"/>
    </location>
</feature>
<protein>
    <recommendedName>
        <fullName evidence="3">HECT-type E3 ubiquitin transferase</fullName>
        <ecNumber evidence="3">2.3.2.26</ecNumber>
    </recommendedName>
</protein>
<accession>A0AAD9QGW4</accession>
<dbReference type="PANTHER" id="PTHR11254">
    <property type="entry name" value="HECT DOMAIN UBIQUITIN-PROTEIN LIGASE"/>
    <property type="match status" value="1"/>
</dbReference>
<dbReference type="Proteomes" id="UP001249851">
    <property type="component" value="Unassembled WGS sequence"/>
</dbReference>
<dbReference type="EMBL" id="JARQWQ010000034">
    <property type="protein sequence ID" value="KAK2561089.1"/>
    <property type="molecule type" value="Genomic_DNA"/>
</dbReference>
<dbReference type="AlphaFoldDB" id="A0AAD9QGW4"/>
<keyword evidence="10" id="KW-1185">Reference proteome</keyword>
<feature type="compositionally biased region" description="Polar residues" evidence="7">
    <location>
        <begin position="42"/>
        <end position="56"/>
    </location>
</feature>
<feature type="region of interest" description="Disordered" evidence="7">
    <location>
        <begin position="35"/>
        <end position="56"/>
    </location>
</feature>
<keyword evidence="5 6" id="KW-0833">Ubl conjugation pathway</keyword>
<dbReference type="InterPro" id="IPR035983">
    <property type="entry name" value="Hect_E3_ubiquitin_ligase"/>
</dbReference>
<gene>
    <name evidence="9" type="ORF">P5673_016227</name>
</gene>
<dbReference type="InterPro" id="IPR050409">
    <property type="entry name" value="E3_ubiq-protein_ligase"/>
</dbReference>
<evidence type="ECO:0000256" key="3">
    <source>
        <dbReference type="ARBA" id="ARBA00012485"/>
    </source>
</evidence>